<evidence type="ECO:0000256" key="6">
    <source>
        <dbReference type="ARBA" id="ARBA00023125"/>
    </source>
</evidence>
<reference evidence="13 14" key="1">
    <citation type="journal article" date="2018" name="Int. J. Syst. Evol. Microbiol.">
        <title>Bifidobacterium catulorum sp. nov., a novel taxon from the faeces of the baby common marmoset (Callithrix jacchus).</title>
        <authorList>
            <person name="Modesto M."/>
            <person name="Michelini S."/>
            <person name="Oki K."/>
            <person name="Biavati B."/>
            <person name="Watanabe K."/>
            <person name="Mattarelli P."/>
        </authorList>
    </citation>
    <scope>NUCLEOTIDE SEQUENCE [LARGE SCALE GENOMIC DNA]</scope>
    <source>
        <strain evidence="13 14">MRM 8.19</strain>
    </source>
</reference>
<feature type="domain" description="Helicase ATP-binding" evidence="11">
    <location>
        <begin position="32"/>
        <end position="238"/>
    </location>
</feature>
<protein>
    <submittedName>
        <fullName evidence="13">ATP-dependent helicase</fullName>
    </submittedName>
</protein>
<dbReference type="InterPro" id="IPR017170">
    <property type="entry name" value="Lhr-like"/>
</dbReference>
<dbReference type="OrthoDB" id="9815222at2"/>
<dbReference type="InterPro" id="IPR052511">
    <property type="entry name" value="ATP-dep_Helicase"/>
</dbReference>
<evidence type="ECO:0000259" key="12">
    <source>
        <dbReference type="PROSITE" id="PS51194"/>
    </source>
</evidence>
<dbReference type="SMART" id="SM00490">
    <property type="entry name" value="HELICc"/>
    <property type="match status" value="1"/>
</dbReference>
<dbReference type="GO" id="GO:0005524">
    <property type="term" value="F:ATP binding"/>
    <property type="evidence" value="ECO:0007669"/>
    <property type="project" value="UniProtKB-KW"/>
</dbReference>
<organism evidence="13 14">
    <name type="scientific">Bifidobacterium catulorum</name>
    <dbReference type="NCBI Taxonomy" id="1630173"/>
    <lineage>
        <taxon>Bacteria</taxon>
        <taxon>Bacillati</taxon>
        <taxon>Actinomycetota</taxon>
        <taxon>Actinomycetes</taxon>
        <taxon>Bifidobacteriales</taxon>
        <taxon>Bifidobacteriaceae</taxon>
        <taxon>Bifidobacterium</taxon>
    </lineage>
</organism>
<keyword evidence="2" id="KW-0227">DNA damage</keyword>
<dbReference type="InterPro" id="IPR055369">
    <property type="entry name" value="WH2_Lhr"/>
</dbReference>
<evidence type="ECO:0000313" key="14">
    <source>
        <dbReference type="Proteomes" id="UP000245753"/>
    </source>
</evidence>
<proteinExistence type="inferred from homology"/>
<dbReference type="Gene3D" id="3.40.50.300">
    <property type="entry name" value="P-loop containing nucleotide triphosphate hydrolases"/>
    <property type="match status" value="2"/>
</dbReference>
<dbReference type="Pfam" id="PF23236">
    <property type="entry name" value="WHD_2nd_Lhr"/>
    <property type="match status" value="1"/>
</dbReference>
<evidence type="ECO:0000256" key="9">
    <source>
        <dbReference type="ARBA" id="ARBA00093467"/>
    </source>
</evidence>
<dbReference type="PROSITE" id="PS51194">
    <property type="entry name" value="HELICASE_CTER"/>
    <property type="match status" value="1"/>
</dbReference>
<dbReference type="SUPFAM" id="SSF52540">
    <property type="entry name" value="P-loop containing nucleoside triphosphate hydrolases"/>
    <property type="match status" value="1"/>
</dbReference>
<keyword evidence="5" id="KW-0067">ATP-binding</keyword>
<evidence type="ECO:0000256" key="4">
    <source>
        <dbReference type="ARBA" id="ARBA00022806"/>
    </source>
</evidence>
<feature type="compositionally biased region" description="Basic and acidic residues" evidence="10">
    <location>
        <begin position="972"/>
        <end position="986"/>
    </location>
</feature>
<comment type="similarity">
    <text evidence="9">Belongs to the Lhr helicase family. Lhr-Core subfamily.</text>
</comment>
<feature type="domain" description="Helicase C-terminal" evidence="12">
    <location>
        <begin position="285"/>
        <end position="467"/>
    </location>
</feature>
<name>A0A2U2MUH4_9BIFI</name>
<dbReference type="SMART" id="SM00487">
    <property type="entry name" value="DEXDc"/>
    <property type="match status" value="1"/>
</dbReference>
<evidence type="ECO:0000256" key="3">
    <source>
        <dbReference type="ARBA" id="ARBA00022801"/>
    </source>
</evidence>
<dbReference type="Proteomes" id="UP000245753">
    <property type="component" value="Unassembled WGS sequence"/>
</dbReference>
<dbReference type="InterPro" id="IPR045628">
    <property type="entry name" value="Lhr_WH_dom"/>
</dbReference>
<evidence type="ECO:0000256" key="5">
    <source>
        <dbReference type="ARBA" id="ARBA00022840"/>
    </source>
</evidence>
<evidence type="ECO:0000256" key="10">
    <source>
        <dbReference type="SAM" id="MobiDB-lite"/>
    </source>
</evidence>
<dbReference type="Pfam" id="PF00270">
    <property type="entry name" value="DEAD"/>
    <property type="match status" value="1"/>
</dbReference>
<dbReference type="PANTHER" id="PTHR47962">
    <property type="entry name" value="ATP-DEPENDENT HELICASE LHR-RELATED-RELATED"/>
    <property type="match status" value="1"/>
</dbReference>
<dbReference type="InterPro" id="IPR013701">
    <property type="entry name" value="Lhr-like_DEAD/DEAH_assoc"/>
</dbReference>
<evidence type="ECO:0000313" key="13">
    <source>
        <dbReference type="EMBL" id="PWG60523.1"/>
    </source>
</evidence>
<dbReference type="GO" id="GO:0003677">
    <property type="term" value="F:DNA binding"/>
    <property type="evidence" value="ECO:0007669"/>
    <property type="project" value="UniProtKB-KW"/>
</dbReference>
<keyword evidence="1" id="KW-0547">Nucleotide-binding</keyword>
<dbReference type="InterPro" id="IPR014001">
    <property type="entry name" value="Helicase_ATP-bd"/>
</dbReference>
<gene>
    <name evidence="13" type="ORF">DF200_02195</name>
</gene>
<dbReference type="PIRSF" id="PIRSF037307">
    <property type="entry name" value="Lhr-like_helic_prd"/>
    <property type="match status" value="1"/>
</dbReference>
<dbReference type="InterPro" id="IPR027417">
    <property type="entry name" value="P-loop_NTPase"/>
</dbReference>
<keyword evidence="8" id="KW-0413">Isomerase</keyword>
<evidence type="ECO:0000256" key="7">
    <source>
        <dbReference type="ARBA" id="ARBA00023204"/>
    </source>
</evidence>
<dbReference type="GO" id="GO:0004386">
    <property type="term" value="F:helicase activity"/>
    <property type="evidence" value="ECO:0007669"/>
    <property type="project" value="UniProtKB-KW"/>
</dbReference>
<dbReference type="InterPro" id="IPR001650">
    <property type="entry name" value="Helicase_C-like"/>
</dbReference>
<dbReference type="CDD" id="cd17922">
    <property type="entry name" value="DEXHc_LHR-like"/>
    <property type="match status" value="1"/>
</dbReference>
<keyword evidence="4 13" id="KW-0347">Helicase</keyword>
<dbReference type="PANTHER" id="PTHR47962:SF5">
    <property type="entry name" value="ATP-DEPENDENT HELICASE LHR-RELATED"/>
    <property type="match status" value="1"/>
</dbReference>
<dbReference type="PROSITE" id="PS51192">
    <property type="entry name" value="HELICASE_ATP_BIND_1"/>
    <property type="match status" value="1"/>
</dbReference>
<accession>A0A2U2MUH4</accession>
<dbReference type="Pfam" id="PF00271">
    <property type="entry name" value="Helicase_C"/>
    <property type="match status" value="1"/>
</dbReference>
<sequence>MTDDSMASFSEQTRRWFSRSFGEPTEVQRMAWPVIGAGGDALVIAPTGSGKTLAAFLYAIDRMIRERSSGRCPEKDGKDDGHPMRGSGVRVLYVSPLKALGTDVARNLTGPLEGIADECGQAGGDRPNVTVAIRSGDSTPKERRRIASHPPDILVTTPESLYLMLTSRTRRILATVDTVIIDEVHAIAGTKRGAHLAVSLERLDRLSGRPAQRIGLSATIRPADEAARFLGGTRPVTIVDPAQAPRYELRIIEPVKDMRDLAGSATDEDDERSNGSIWPMVERSVLDEVLTHRTTLVFVNSRGLCEKLTARLNDLHTQRRHGPQPSQYGSGRHYAAVVGSSTMLVNDPDPDDAIAMAHHGSVSKERRRQVESDLKAGRLRCVVATSSLELGIDMGTVDLVIQISPPFSVASGLQRVGRADHKVGGISHALFHPLTRGQILATTAAVEAMQAGDIETFSIPANPLDVLAQQTVAAASMDPLDADDWYDTVRRSAPFADLPRTMFDAVMGMMSGAYSGEAFSAFRPILVWDRRTGAITARPGAQRLAVTSGGTIPDRGTYSVVLPDDEAGGGSRRVGELDEEMVYESRVGDVITLGTSTWQIREITRDRVIVLPAPGRTARLPFWHGDGDGRDAAFGRRLGSVTRELCDGLAGSRFDDRTRGRLVGDGLDGNAIDNLARLLHEQRAATGVVPDDRTLVIERCQDEDGDWRILLHSPYGRRVHEPWAMGINARLRDRYGYEGQTMADDDGIVLRLPDTADAMPGPDLFIFDPDELEDTVRREIADTALFAARFRECAARSLFMPRMNPDRRVPLWQQRLRAAQLQSVAGGLKNFPLMLEAARECLQDVYDMPSLRSLMAALGERRIGLVDAMTMVPSPFAQSLLFGYTGANMYQYDVPRAEHSAAMLSIDADVLARLLGEGDGDLSGVLDPDVIADVERSLQRLSDDRRGHGTEGVADLLRVLGPLTAEEIMLRIEPDAVDRGDGRHGPDPAGGRHAGDAARGGEGRADAHRRAPVLGHAR</sequence>
<keyword evidence="6" id="KW-0238">DNA-binding</keyword>
<evidence type="ECO:0000256" key="1">
    <source>
        <dbReference type="ARBA" id="ARBA00022741"/>
    </source>
</evidence>
<dbReference type="GO" id="GO:0016887">
    <property type="term" value="F:ATP hydrolysis activity"/>
    <property type="evidence" value="ECO:0007669"/>
    <property type="project" value="TreeGrafter"/>
</dbReference>
<keyword evidence="14" id="KW-1185">Reference proteome</keyword>
<dbReference type="Pfam" id="PF08494">
    <property type="entry name" value="DEAD_assoc"/>
    <property type="match status" value="1"/>
</dbReference>
<feature type="region of interest" description="Disordered" evidence="10">
    <location>
        <begin position="972"/>
        <end position="1018"/>
    </location>
</feature>
<dbReference type="InterPro" id="IPR011545">
    <property type="entry name" value="DEAD/DEAH_box_helicase_dom"/>
</dbReference>
<dbReference type="GO" id="GO:0006281">
    <property type="term" value="P:DNA repair"/>
    <property type="evidence" value="ECO:0007669"/>
    <property type="project" value="UniProtKB-KW"/>
</dbReference>
<keyword evidence="7" id="KW-0234">DNA repair</keyword>
<comment type="caution">
    <text evidence="13">The sequence shown here is derived from an EMBL/GenBank/DDBJ whole genome shotgun (WGS) entry which is preliminary data.</text>
</comment>
<keyword evidence="3" id="KW-0378">Hydrolase</keyword>
<dbReference type="Pfam" id="PF19306">
    <property type="entry name" value="WHD_Lhr"/>
    <property type="match status" value="1"/>
</dbReference>
<evidence type="ECO:0000256" key="8">
    <source>
        <dbReference type="ARBA" id="ARBA00023235"/>
    </source>
</evidence>
<evidence type="ECO:0000259" key="11">
    <source>
        <dbReference type="PROSITE" id="PS51192"/>
    </source>
</evidence>
<feature type="compositionally biased region" description="Basic and acidic residues" evidence="10">
    <location>
        <begin position="993"/>
        <end position="1009"/>
    </location>
</feature>
<evidence type="ECO:0000256" key="2">
    <source>
        <dbReference type="ARBA" id="ARBA00022763"/>
    </source>
</evidence>
<dbReference type="EMBL" id="QFFN01000003">
    <property type="protein sequence ID" value="PWG60523.1"/>
    <property type="molecule type" value="Genomic_DNA"/>
</dbReference>
<dbReference type="AlphaFoldDB" id="A0A2U2MUH4"/>